<dbReference type="SUPFAM" id="SSF53335">
    <property type="entry name" value="S-adenosyl-L-methionine-dependent methyltransferases"/>
    <property type="match status" value="1"/>
</dbReference>
<dbReference type="PANTHER" id="PTHR14614">
    <property type="entry name" value="HEPATOCELLULAR CARCINOMA-ASSOCIATED ANTIGEN"/>
    <property type="match status" value="1"/>
</dbReference>
<protein>
    <submittedName>
        <fullName evidence="2">Uncharacterized protein</fullName>
    </submittedName>
</protein>
<proteinExistence type="predicted"/>
<sequence>MTALSASSMVEGCGRANVQELLRLLQHTESETLRANVIMHHAARGPLIEDSDFHGLDADAAERLRALQVLQSVLGAGVVPEKAPTPPPPAATLPSPRRGDEIAVHELSVRVPRLAPIRLLEAADSDQATQIFKENGQKDPFGSKAWPSAYLVAERLLGEDLTGCSVLELGCGTGLVSIAAALRGASQVLATDRAEQNLDCVRKSARLNGAELKTQVFDVMSKDHLPPSSQGARCFHEILAQTGVPHAFGEVFSDVLYWPEEASALQGPLSLWPILGGDEMPSPFRLFRLRLAALTAQVQTASRLFCEEPFMLVLDRLGAEATYSEPTEESKRLASKVRLPEHSKVKDKFKTKMAKELTLLKYRVDKEAARHEEVDPELIKEGPPMKVLIMDLAEEGDLTKRLLGGVDAASSKVESLFGGVFRLLQSAEKRASGLTSWLWSSKFDVMEHAVRLRDHNPALPANLYLISSGAWPRTEAPMDDEVRKQVCGRIRESLEQSEVSWKLFCDTDGDRRPSPYTMLAYGLCDQAIVPLHLNKGDLDRTETMLGVMHELRQRGEIRTQVLFIVWNFVKVLKDEPVDYHGTLIPFTPTKVCMDILESCNARLYRSAQELEGLFVHAAESQADFVKSSTAVLRVLADNVLRPSEELGMPVVEMVNRLTESGKKTMKFQSGDIQYDTKGETITNVMDGLKQLEDKFEAMCLN</sequence>
<organism evidence="2 3">
    <name type="scientific">Effrenium voratum</name>
    <dbReference type="NCBI Taxonomy" id="2562239"/>
    <lineage>
        <taxon>Eukaryota</taxon>
        <taxon>Sar</taxon>
        <taxon>Alveolata</taxon>
        <taxon>Dinophyceae</taxon>
        <taxon>Suessiales</taxon>
        <taxon>Symbiodiniaceae</taxon>
        <taxon>Effrenium</taxon>
    </lineage>
</organism>
<evidence type="ECO:0000313" key="2">
    <source>
        <dbReference type="EMBL" id="CAJ1405052.1"/>
    </source>
</evidence>
<reference evidence="2" key="1">
    <citation type="submission" date="2023-08" db="EMBL/GenBank/DDBJ databases">
        <authorList>
            <person name="Chen Y."/>
            <person name="Shah S."/>
            <person name="Dougan E. K."/>
            <person name="Thang M."/>
            <person name="Chan C."/>
        </authorList>
    </citation>
    <scope>NUCLEOTIDE SEQUENCE</scope>
</reference>
<feature type="region of interest" description="Disordered" evidence="1">
    <location>
        <begin position="78"/>
        <end position="97"/>
    </location>
</feature>
<comment type="caution">
    <text evidence="2">The sequence shown here is derived from an EMBL/GenBank/DDBJ whole genome shotgun (WGS) entry which is preliminary data.</text>
</comment>
<dbReference type="Proteomes" id="UP001178507">
    <property type="component" value="Unassembled WGS sequence"/>
</dbReference>
<dbReference type="InterPro" id="IPR027417">
    <property type="entry name" value="P-loop_NTPase"/>
</dbReference>
<dbReference type="Gene3D" id="3.40.50.300">
    <property type="entry name" value="P-loop containing nucleotide triphosphate hydrolases"/>
    <property type="match status" value="1"/>
</dbReference>
<dbReference type="Gene3D" id="3.40.50.150">
    <property type="entry name" value="Vaccinia Virus protein VP39"/>
    <property type="match status" value="1"/>
</dbReference>
<dbReference type="AlphaFoldDB" id="A0AA36NFF0"/>
<dbReference type="InterPro" id="IPR029063">
    <property type="entry name" value="SAM-dependent_MTases_sf"/>
</dbReference>
<evidence type="ECO:0000313" key="3">
    <source>
        <dbReference type="Proteomes" id="UP001178507"/>
    </source>
</evidence>
<dbReference type="EMBL" id="CAUJNA010003567">
    <property type="protein sequence ID" value="CAJ1405052.1"/>
    <property type="molecule type" value="Genomic_DNA"/>
</dbReference>
<keyword evidence="3" id="KW-1185">Reference proteome</keyword>
<dbReference type="Pfam" id="PF06325">
    <property type="entry name" value="PrmA"/>
    <property type="match status" value="1"/>
</dbReference>
<dbReference type="InterPro" id="IPR019410">
    <property type="entry name" value="Methyltransf_16"/>
</dbReference>
<gene>
    <name evidence="2" type="ORF">EVOR1521_LOCUS27369</name>
</gene>
<accession>A0AA36NFF0</accession>
<name>A0AA36NFF0_9DINO</name>
<evidence type="ECO:0000256" key="1">
    <source>
        <dbReference type="SAM" id="MobiDB-lite"/>
    </source>
</evidence>
<dbReference type="CDD" id="cd02440">
    <property type="entry name" value="AdoMet_MTases"/>
    <property type="match status" value="1"/>
</dbReference>
<dbReference type="PANTHER" id="PTHR14614:SF132">
    <property type="entry name" value="PROTEIN-LYSINE METHYLTRANSFERASE C42C1.13"/>
    <property type="match status" value="1"/>
</dbReference>